<sequence>MNEKIKIIEKSLKELGFAAEPGFLSVILDKYVSMGGRFSYCGTMDKKLHLELDDEFQILDNIAYSMGLEFVGFKS</sequence>
<dbReference type="AlphaFoldDB" id="A0A2M9A3K3"/>
<proteinExistence type="predicted"/>
<organism evidence="1 2">
    <name type="scientific">Hallerella succinigenes</name>
    <dbReference type="NCBI Taxonomy" id="1896222"/>
    <lineage>
        <taxon>Bacteria</taxon>
        <taxon>Pseudomonadati</taxon>
        <taxon>Fibrobacterota</taxon>
        <taxon>Fibrobacteria</taxon>
        <taxon>Fibrobacterales</taxon>
        <taxon>Fibrobacteraceae</taxon>
        <taxon>Hallerella</taxon>
    </lineage>
</organism>
<evidence type="ECO:0000313" key="1">
    <source>
        <dbReference type="EMBL" id="PJJ40269.1"/>
    </source>
</evidence>
<reference evidence="1 2" key="1">
    <citation type="submission" date="2017-11" db="EMBL/GenBank/DDBJ databases">
        <title>Animal gut microbial communities from fecal samples from Wisconsin, USA.</title>
        <authorList>
            <person name="Neumann A."/>
        </authorList>
    </citation>
    <scope>NUCLEOTIDE SEQUENCE [LARGE SCALE GENOMIC DNA]</scope>
    <source>
        <strain evidence="1 2">UWS3</strain>
    </source>
</reference>
<dbReference type="EMBL" id="PGEX01000001">
    <property type="protein sequence ID" value="PJJ40269.1"/>
    <property type="molecule type" value="Genomic_DNA"/>
</dbReference>
<name>A0A2M9A3K3_9BACT</name>
<dbReference type="Proteomes" id="UP000231134">
    <property type="component" value="Unassembled WGS sequence"/>
</dbReference>
<gene>
    <name evidence="1" type="ORF">BGX16_0186</name>
</gene>
<comment type="caution">
    <text evidence="1">The sequence shown here is derived from an EMBL/GenBank/DDBJ whole genome shotgun (WGS) entry which is preliminary data.</text>
</comment>
<protein>
    <submittedName>
        <fullName evidence="1">Uncharacterized protein</fullName>
    </submittedName>
</protein>
<evidence type="ECO:0000313" key="2">
    <source>
        <dbReference type="Proteomes" id="UP000231134"/>
    </source>
</evidence>
<keyword evidence="2" id="KW-1185">Reference proteome</keyword>
<dbReference type="RefSeq" id="WP_100424377.1">
    <property type="nucleotide sequence ID" value="NZ_PGEX01000001.1"/>
</dbReference>
<accession>A0A2M9A3K3</accession>